<evidence type="ECO:0000313" key="13">
    <source>
        <dbReference type="Proteomes" id="UP001149009"/>
    </source>
</evidence>
<keyword evidence="4" id="KW-1003">Cell membrane</keyword>
<dbReference type="RefSeq" id="WP_261515138.1">
    <property type="nucleotide sequence ID" value="NZ_JAODNV010000008.1"/>
</dbReference>
<dbReference type="GO" id="GO:0005886">
    <property type="term" value="C:plasma membrane"/>
    <property type="evidence" value="ECO:0007669"/>
    <property type="project" value="UniProtKB-SubCell"/>
</dbReference>
<dbReference type="InterPro" id="IPR003593">
    <property type="entry name" value="AAA+_ATPase"/>
</dbReference>
<dbReference type="CDD" id="cd03215">
    <property type="entry name" value="ABC_Carb_Monos_II"/>
    <property type="match status" value="1"/>
</dbReference>
<dbReference type="SUPFAM" id="SSF52540">
    <property type="entry name" value="P-loop containing nucleoside triphosphate hydrolases"/>
    <property type="match status" value="2"/>
</dbReference>
<dbReference type="SMART" id="SM00382">
    <property type="entry name" value="AAA"/>
    <property type="match status" value="2"/>
</dbReference>
<proteinExistence type="inferred from homology"/>
<evidence type="ECO:0000256" key="6">
    <source>
        <dbReference type="ARBA" id="ARBA00022737"/>
    </source>
</evidence>
<keyword evidence="9" id="KW-1278">Translocase</keyword>
<feature type="domain" description="ABC transporter" evidence="11">
    <location>
        <begin position="15"/>
        <end position="251"/>
    </location>
</feature>
<evidence type="ECO:0000313" key="12">
    <source>
        <dbReference type="EMBL" id="MCT8990282.1"/>
    </source>
</evidence>
<reference evidence="12" key="1">
    <citation type="submission" date="2022-08" db="EMBL/GenBank/DDBJ databases">
        <title>Chelativorans sichuanense sp. nov., a paraffin oil-degrading bacterium isolated from a mixture of oil-based drill cuttings and paddy soil.</title>
        <authorList>
            <person name="Yu J."/>
            <person name="Liu H."/>
            <person name="Chen Q."/>
        </authorList>
    </citation>
    <scope>NUCLEOTIDE SEQUENCE</scope>
    <source>
        <strain evidence="12">SCAU 2101</strain>
    </source>
</reference>
<evidence type="ECO:0000256" key="7">
    <source>
        <dbReference type="ARBA" id="ARBA00022741"/>
    </source>
</evidence>
<accession>A0A9X2X6M8</accession>
<sequence length="521" mass="56073">MTPVDAPASTAAPVLEMRNISKTFGAINALRNVSFTVYPGELHALMGENGAGKSTLMKVLSGAYTADPGGEIIVGGEPMPTGNPKLARAKGIAVIYQELSLSPNLTVAQNIFLGNEPSRYGLVDRRAMVKAAAPILERLGVHFSPTTQVGMLSLGERQLVEIARALGADARIIVMDEPTTSLTTRETEKLFEVIYNLKKEGIAIIYISHRMEEIYRLADRCSVLRDGAYVGTLERKELSAARLVSMMVGRDLSSFYRKEHYTPKQGGEVILSVRNLGDGKRVHDCSFDVYRGEVLGIAGLVGSGRTELARLIYGADRRTSGTITLNGRELSINSPREALDQGVAYLTEDRKVLGLFLDMSIAENVNISVLEKDARTGGLIDFKAVARRAAKAIETLSIRAQSASMTAGALSGGNQQKVLLARLLETKPKVIILDEPTRGVDVGAKSEIYRLIDELARSGIAIIIISSELPEIVGVADRTLVMREGRIAGEVTASAKEPIDQEAVMALSTGATTVQQHMPAA</sequence>
<keyword evidence="13" id="KW-1185">Reference proteome</keyword>
<dbReference type="PANTHER" id="PTHR43790">
    <property type="entry name" value="CARBOHYDRATE TRANSPORT ATP-BINDING PROTEIN MG119-RELATED"/>
    <property type="match status" value="1"/>
</dbReference>
<dbReference type="PANTHER" id="PTHR43790:SF3">
    <property type="entry name" value="D-ALLOSE IMPORT ATP-BINDING PROTEIN ALSA-RELATED"/>
    <property type="match status" value="1"/>
</dbReference>
<dbReference type="AlphaFoldDB" id="A0A9X2X6M8"/>
<evidence type="ECO:0000256" key="10">
    <source>
        <dbReference type="ARBA" id="ARBA00023136"/>
    </source>
</evidence>
<feature type="domain" description="ABC transporter" evidence="11">
    <location>
        <begin position="264"/>
        <end position="509"/>
    </location>
</feature>
<dbReference type="InterPro" id="IPR027417">
    <property type="entry name" value="P-loop_NTPase"/>
</dbReference>
<dbReference type="Pfam" id="PF00005">
    <property type="entry name" value="ABC_tran"/>
    <property type="match status" value="2"/>
</dbReference>
<dbReference type="EMBL" id="JAODNV010000008">
    <property type="protein sequence ID" value="MCT8990282.1"/>
    <property type="molecule type" value="Genomic_DNA"/>
</dbReference>
<keyword evidence="10" id="KW-0472">Membrane</keyword>
<dbReference type="Gene3D" id="3.40.50.300">
    <property type="entry name" value="P-loop containing nucleotide triphosphate hydrolases"/>
    <property type="match status" value="2"/>
</dbReference>
<dbReference type="Proteomes" id="UP001149009">
    <property type="component" value="Unassembled WGS sequence"/>
</dbReference>
<keyword evidence="5" id="KW-0762">Sugar transport</keyword>
<evidence type="ECO:0000256" key="2">
    <source>
        <dbReference type="ARBA" id="ARBA00005417"/>
    </source>
</evidence>
<evidence type="ECO:0000259" key="11">
    <source>
        <dbReference type="PROSITE" id="PS50893"/>
    </source>
</evidence>
<dbReference type="InterPro" id="IPR050107">
    <property type="entry name" value="ABC_carbohydrate_import_ATPase"/>
</dbReference>
<keyword evidence="3" id="KW-0813">Transport</keyword>
<evidence type="ECO:0000256" key="9">
    <source>
        <dbReference type="ARBA" id="ARBA00022967"/>
    </source>
</evidence>
<dbReference type="FunFam" id="3.40.50.300:FF:000127">
    <property type="entry name" value="Ribose import ATP-binding protein RbsA"/>
    <property type="match status" value="1"/>
</dbReference>
<keyword evidence="8 12" id="KW-0067">ATP-binding</keyword>
<evidence type="ECO:0000256" key="4">
    <source>
        <dbReference type="ARBA" id="ARBA00022475"/>
    </source>
</evidence>
<keyword evidence="7" id="KW-0547">Nucleotide-binding</keyword>
<dbReference type="PROSITE" id="PS50893">
    <property type="entry name" value="ABC_TRANSPORTER_2"/>
    <property type="match status" value="2"/>
</dbReference>
<protein>
    <submittedName>
        <fullName evidence="12">Sugar ABC transporter ATP-binding protein</fullName>
    </submittedName>
</protein>
<evidence type="ECO:0000256" key="1">
    <source>
        <dbReference type="ARBA" id="ARBA00004202"/>
    </source>
</evidence>
<evidence type="ECO:0000256" key="3">
    <source>
        <dbReference type="ARBA" id="ARBA00022448"/>
    </source>
</evidence>
<organism evidence="12 13">
    <name type="scientific">Chelativorans petroleitrophicus</name>
    <dbReference type="NCBI Taxonomy" id="2975484"/>
    <lineage>
        <taxon>Bacteria</taxon>
        <taxon>Pseudomonadati</taxon>
        <taxon>Pseudomonadota</taxon>
        <taxon>Alphaproteobacteria</taxon>
        <taxon>Hyphomicrobiales</taxon>
        <taxon>Phyllobacteriaceae</taxon>
        <taxon>Chelativorans</taxon>
    </lineage>
</organism>
<dbReference type="InterPro" id="IPR003439">
    <property type="entry name" value="ABC_transporter-like_ATP-bd"/>
</dbReference>
<dbReference type="GO" id="GO:0016887">
    <property type="term" value="F:ATP hydrolysis activity"/>
    <property type="evidence" value="ECO:0007669"/>
    <property type="project" value="InterPro"/>
</dbReference>
<comment type="caution">
    <text evidence="12">The sequence shown here is derived from an EMBL/GenBank/DDBJ whole genome shotgun (WGS) entry which is preliminary data.</text>
</comment>
<dbReference type="PROSITE" id="PS00211">
    <property type="entry name" value="ABC_TRANSPORTER_1"/>
    <property type="match status" value="2"/>
</dbReference>
<evidence type="ECO:0000256" key="5">
    <source>
        <dbReference type="ARBA" id="ARBA00022597"/>
    </source>
</evidence>
<name>A0A9X2X6M8_9HYPH</name>
<gene>
    <name evidence="12" type="ORF">NYR54_08235</name>
</gene>
<dbReference type="GO" id="GO:0005524">
    <property type="term" value="F:ATP binding"/>
    <property type="evidence" value="ECO:0007669"/>
    <property type="project" value="UniProtKB-KW"/>
</dbReference>
<dbReference type="CDD" id="cd03216">
    <property type="entry name" value="ABC_Carb_Monos_I"/>
    <property type="match status" value="1"/>
</dbReference>
<comment type="similarity">
    <text evidence="2">Belongs to the ABC transporter superfamily.</text>
</comment>
<comment type="subcellular location">
    <subcellularLocation>
        <location evidence="1">Cell membrane</location>
        <topology evidence="1">Peripheral membrane protein</topology>
    </subcellularLocation>
</comment>
<keyword evidence="6" id="KW-0677">Repeat</keyword>
<dbReference type="InterPro" id="IPR017871">
    <property type="entry name" value="ABC_transporter-like_CS"/>
</dbReference>
<evidence type="ECO:0000256" key="8">
    <source>
        <dbReference type="ARBA" id="ARBA00022840"/>
    </source>
</evidence>